<protein>
    <recommendedName>
        <fullName evidence="2">histidine kinase</fullName>
        <ecNumber evidence="2">2.7.13.3</ecNumber>
    </recommendedName>
</protein>
<dbReference type="GO" id="GO:0007234">
    <property type="term" value="P:osmosensory signaling via phosphorelay pathway"/>
    <property type="evidence" value="ECO:0007669"/>
    <property type="project" value="TreeGrafter"/>
</dbReference>
<feature type="compositionally biased region" description="Basic and acidic residues" evidence="8">
    <location>
        <begin position="329"/>
        <end position="341"/>
    </location>
</feature>
<organism evidence="10 11">
    <name type="scientific">Chondrus crispus</name>
    <name type="common">Carrageen Irish moss</name>
    <name type="synonym">Polymorpha crispa</name>
    <dbReference type="NCBI Taxonomy" id="2769"/>
    <lineage>
        <taxon>Eukaryota</taxon>
        <taxon>Rhodophyta</taxon>
        <taxon>Florideophyceae</taxon>
        <taxon>Rhodymeniophycidae</taxon>
        <taxon>Gigartinales</taxon>
        <taxon>Gigartinaceae</taxon>
        <taxon>Chondrus</taxon>
    </lineage>
</organism>
<evidence type="ECO:0000256" key="2">
    <source>
        <dbReference type="ARBA" id="ARBA00012438"/>
    </source>
</evidence>
<dbReference type="AlphaFoldDB" id="R7QNJ0"/>
<dbReference type="EC" id="2.7.13.3" evidence="2"/>
<dbReference type="OrthoDB" id="1519at2759"/>
<dbReference type="EMBL" id="HG001983">
    <property type="protein sequence ID" value="CDF39026.1"/>
    <property type="molecule type" value="Genomic_DNA"/>
</dbReference>
<feature type="region of interest" description="Disordered" evidence="8">
    <location>
        <begin position="322"/>
        <end position="356"/>
    </location>
</feature>
<evidence type="ECO:0000256" key="3">
    <source>
        <dbReference type="ARBA" id="ARBA00022679"/>
    </source>
</evidence>
<dbReference type="GO" id="GO:0030295">
    <property type="term" value="F:protein kinase activator activity"/>
    <property type="evidence" value="ECO:0007669"/>
    <property type="project" value="TreeGrafter"/>
</dbReference>
<dbReference type="Gramene" id="CDF39026">
    <property type="protein sequence ID" value="CDF39026"/>
    <property type="gene ID" value="CHC_T00006736001"/>
</dbReference>
<keyword evidence="4" id="KW-0547">Nucleotide-binding</keyword>
<dbReference type="PANTHER" id="PTHR42878">
    <property type="entry name" value="TWO-COMPONENT HISTIDINE KINASE"/>
    <property type="match status" value="1"/>
</dbReference>
<keyword evidence="3" id="KW-0808">Transferase</keyword>
<proteinExistence type="predicted"/>
<dbReference type="GO" id="GO:0000156">
    <property type="term" value="F:phosphorelay response regulator activity"/>
    <property type="evidence" value="ECO:0007669"/>
    <property type="project" value="TreeGrafter"/>
</dbReference>
<reference evidence="11" key="1">
    <citation type="journal article" date="2013" name="Proc. Natl. Acad. Sci. U.S.A.">
        <title>Genome structure and metabolic features in the red seaweed Chondrus crispus shed light on evolution of the Archaeplastida.</title>
        <authorList>
            <person name="Collen J."/>
            <person name="Porcel B."/>
            <person name="Carre W."/>
            <person name="Ball S.G."/>
            <person name="Chaparro C."/>
            <person name="Tonon T."/>
            <person name="Barbeyron T."/>
            <person name="Michel G."/>
            <person name="Noel B."/>
            <person name="Valentin K."/>
            <person name="Elias M."/>
            <person name="Artiguenave F."/>
            <person name="Arun A."/>
            <person name="Aury J.M."/>
            <person name="Barbosa-Neto J.F."/>
            <person name="Bothwell J.H."/>
            <person name="Bouget F.Y."/>
            <person name="Brillet L."/>
            <person name="Cabello-Hurtado F."/>
            <person name="Capella-Gutierrez S."/>
            <person name="Charrier B."/>
            <person name="Cladiere L."/>
            <person name="Cock J.M."/>
            <person name="Coelho S.M."/>
            <person name="Colleoni C."/>
            <person name="Czjzek M."/>
            <person name="Da Silva C."/>
            <person name="Delage L."/>
            <person name="Denoeud F."/>
            <person name="Deschamps P."/>
            <person name="Dittami S.M."/>
            <person name="Gabaldon T."/>
            <person name="Gachon C.M."/>
            <person name="Groisillier A."/>
            <person name="Herve C."/>
            <person name="Jabbari K."/>
            <person name="Katinka M."/>
            <person name="Kloareg B."/>
            <person name="Kowalczyk N."/>
            <person name="Labadie K."/>
            <person name="Leblanc C."/>
            <person name="Lopez P.J."/>
            <person name="McLachlan D.H."/>
            <person name="Meslet-Cladiere L."/>
            <person name="Moustafa A."/>
            <person name="Nehr Z."/>
            <person name="Nyvall Collen P."/>
            <person name="Panaud O."/>
            <person name="Partensky F."/>
            <person name="Poulain J."/>
            <person name="Rensing S.A."/>
            <person name="Rousvoal S."/>
            <person name="Samson G."/>
            <person name="Symeonidi A."/>
            <person name="Weissenbach J."/>
            <person name="Zambounis A."/>
            <person name="Wincker P."/>
            <person name="Boyen C."/>
        </authorList>
    </citation>
    <scope>NUCLEOTIDE SEQUENCE [LARGE SCALE GENOMIC DNA]</scope>
    <source>
        <strain evidence="11">cv. Stackhouse</strain>
    </source>
</reference>
<dbReference type="STRING" id="2769.R7QNJ0"/>
<dbReference type="Pfam" id="PF02518">
    <property type="entry name" value="HATPase_c"/>
    <property type="match status" value="1"/>
</dbReference>
<accession>R7QNJ0</accession>
<dbReference type="Proteomes" id="UP000012073">
    <property type="component" value="Unassembled WGS sequence"/>
</dbReference>
<dbReference type="GO" id="GO:0004673">
    <property type="term" value="F:protein histidine kinase activity"/>
    <property type="evidence" value="ECO:0007669"/>
    <property type="project" value="UniProtKB-EC"/>
</dbReference>
<dbReference type="KEGG" id="ccp:CHC_T00006736001"/>
<dbReference type="RefSeq" id="XP_005718931.1">
    <property type="nucleotide sequence ID" value="XM_005718874.1"/>
</dbReference>
<dbReference type="InterPro" id="IPR036890">
    <property type="entry name" value="HATPase_C_sf"/>
</dbReference>
<dbReference type="Gene3D" id="3.30.565.10">
    <property type="entry name" value="Histidine kinase-like ATPase, C-terminal domain"/>
    <property type="match status" value="1"/>
</dbReference>
<evidence type="ECO:0000256" key="4">
    <source>
        <dbReference type="ARBA" id="ARBA00022741"/>
    </source>
</evidence>
<dbReference type="OMA" id="PNRRWYP"/>
<feature type="domain" description="Histidine kinase" evidence="9">
    <location>
        <begin position="80"/>
        <end position="323"/>
    </location>
</feature>
<comment type="catalytic activity">
    <reaction evidence="1">
        <text>ATP + protein L-histidine = ADP + protein N-phospho-L-histidine.</text>
        <dbReference type="EC" id="2.7.13.3"/>
    </reaction>
</comment>
<dbReference type="GO" id="GO:0005524">
    <property type="term" value="F:ATP binding"/>
    <property type="evidence" value="ECO:0007669"/>
    <property type="project" value="UniProtKB-KW"/>
</dbReference>
<keyword evidence="11" id="KW-1185">Reference proteome</keyword>
<evidence type="ECO:0000256" key="1">
    <source>
        <dbReference type="ARBA" id="ARBA00000085"/>
    </source>
</evidence>
<keyword evidence="6" id="KW-0067">ATP-binding</keyword>
<dbReference type="SMART" id="SM00387">
    <property type="entry name" value="HATPase_c"/>
    <property type="match status" value="1"/>
</dbReference>
<dbReference type="PROSITE" id="PS50109">
    <property type="entry name" value="HIS_KIN"/>
    <property type="match status" value="1"/>
</dbReference>
<evidence type="ECO:0000259" key="9">
    <source>
        <dbReference type="PROSITE" id="PS50109"/>
    </source>
</evidence>
<gene>
    <name evidence="10" type="ORF">CHC_T00006736001</name>
</gene>
<evidence type="ECO:0000313" key="11">
    <source>
        <dbReference type="Proteomes" id="UP000012073"/>
    </source>
</evidence>
<dbReference type="PANTHER" id="PTHR42878:SF7">
    <property type="entry name" value="SENSOR HISTIDINE KINASE GLRK"/>
    <property type="match status" value="1"/>
</dbReference>
<dbReference type="InterPro" id="IPR050351">
    <property type="entry name" value="BphY/WalK/GraS-like"/>
</dbReference>
<evidence type="ECO:0000256" key="7">
    <source>
        <dbReference type="ARBA" id="ARBA00023012"/>
    </source>
</evidence>
<dbReference type="InterPro" id="IPR003594">
    <property type="entry name" value="HATPase_dom"/>
</dbReference>
<evidence type="ECO:0000313" key="10">
    <source>
        <dbReference type="EMBL" id="CDF39026.1"/>
    </source>
</evidence>
<name>R7QNJ0_CHOCR</name>
<dbReference type="InterPro" id="IPR005467">
    <property type="entry name" value="His_kinase_dom"/>
</dbReference>
<sequence length="356" mass="38928">MPDGGLCVPVEYNGVLAGGVVLCPLEGAEHQWTEADFERADIVAKSIALGAALEGKWHQNAWMLHSGRSLIDSMRGLLATTLHQVRSPVSALVTFGHLLLRKLPPGDPNRTLAKNVILEALRVNELLQPLDEAGDAHVLPEANGVPWYQKEEDEQPEESVVGVVPKHTGYGWAEEDGMQLIWLSDVLVAQAERSEFLAGECGMHFVAEIDDDSPPILAVEKHVRETVSSLIDNAIKYSPRGATIGIQSVWREEEEEEEEENEMVDVVVWDTGYGFSEDEIEEVWDFGFRGSAAVRSGAPGSGIGLSAVQRMLQSSGAEISLVSPLPENLDPRSPDSGERAMRPGSAFTMRFKRPSR</sequence>
<keyword evidence="7" id="KW-0902">Two-component regulatory system</keyword>
<evidence type="ECO:0000256" key="8">
    <source>
        <dbReference type="SAM" id="MobiDB-lite"/>
    </source>
</evidence>
<dbReference type="PhylomeDB" id="R7QNJ0"/>
<evidence type="ECO:0000256" key="6">
    <source>
        <dbReference type="ARBA" id="ARBA00022840"/>
    </source>
</evidence>
<dbReference type="SUPFAM" id="SSF55874">
    <property type="entry name" value="ATPase domain of HSP90 chaperone/DNA topoisomerase II/histidine kinase"/>
    <property type="match status" value="1"/>
</dbReference>
<evidence type="ECO:0000256" key="5">
    <source>
        <dbReference type="ARBA" id="ARBA00022777"/>
    </source>
</evidence>
<keyword evidence="5" id="KW-0418">Kinase</keyword>
<dbReference type="GeneID" id="17326640"/>